<feature type="region of interest" description="Disordered" evidence="9">
    <location>
        <begin position="243"/>
        <end position="325"/>
    </location>
</feature>
<evidence type="ECO:0000256" key="7">
    <source>
        <dbReference type="ARBA" id="ARBA00022918"/>
    </source>
</evidence>
<evidence type="ECO:0000256" key="4">
    <source>
        <dbReference type="ARBA" id="ARBA00022722"/>
    </source>
</evidence>
<dbReference type="Pfam" id="PF17917">
    <property type="entry name" value="RT_RNaseH"/>
    <property type="match status" value="1"/>
</dbReference>
<keyword evidence="8" id="KW-0479">Metal-binding</keyword>
<evidence type="ECO:0000313" key="13">
    <source>
        <dbReference type="Proteomes" id="UP000826656"/>
    </source>
</evidence>
<evidence type="ECO:0000256" key="9">
    <source>
        <dbReference type="SAM" id="MobiDB-lite"/>
    </source>
</evidence>
<dbReference type="Pfam" id="PF00078">
    <property type="entry name" value="RVT_1"/>
    <property type="match status" value="1"/>
</dbReference>
<proteinExistence type="predicted"/>
<keyword evidence="8" id="KW-0863">Zinc-finger</keyword>
<keyword evidence="7" id="KW-0695">RNA-directed DNA polymerase</keyword>
<evidence type="ECO:0000259" key="11">
    <source>
        <dbReference type="PROSITE" id="PS50878"/>
    </source>
</evidence>
<dbReference type="Pfam" id="PF03732">
    <property type="entry name" value="Retrotrans_gag"/>
    <property type="match status" value="1"/>
</dbReference>
<sequence length="1206" mass="137133">MPPRRVGRGRLPRRYVDEQELPYAPGVQDQGEVSNAEFREAIRILSQVVTNQIGQQRGARHEGADTSRICEFLGMNPPSFMGSSTTEDPENFIDELKKIFDVMHVADTERVELVVYQLKDVARTWFDQWKGSRAEDAPPANWAYFEEAFLGHFFPRELKEAKVREFLTLKQDSLSVHEYSLKFTQLSLYAPEMVADMRNRMSLFVVGLSRVSSKEGRAAMLIGDMDISRLMVYVQQVEEEKLRDREEFRNKRAKTGNESGQQRGNSNRSFFQQKQKGPAPSSARAPAPRYRGEFNVQNSKDFRSRPAQSLGSVAQGSSKPPACAKCGRNHSSICREGSISCFKCGQNRHFMRECPKNRQGNGGNKAQSSSVVPPDRTAPRGPTSGTSGGANRLYAITSRHEQENSPNVVTGMIKVFAFDVYALLDPGASLSFVTPYVANKFEVLPEGLCEPFCVSTPIEESILAERVYRDCPVSISHKSTRADLVQLDMIDFDVILGMDWLHACYASIDCRTRVVKFQFPNEPVLEWSNSSAVPKGRFISYLKARKLVSKGCVYHLVRVHDSSVEIPHFQSVPIVREFPEVFPDDRPEIPPEREIDFGIDLIPDTRPISIPPYRMAPAELKELKEQLKDLLDKGFIRPSVSPWGAPVLFVRKKDGSLKMCIDYRQLNKVTITNKYPFPRIDDLFDQLQGATCFSNIDLRSGYHQLRVRECDIPKTGCRTRYGYYKFLVMSFGLTNAPAAFMDLMNRVFKPYLDMFVIVFIDDILVYSMNEEDHASHLRTVLQTLKDKELYAKFSKCEFWLKSVAFLGHIVSGDEIKVDTRKIEAVQNWPRPTSPTEIRSFLGLAGYYRRFVEGFSTIASPLTKLTQKIVKFQWSEACEKSFQELKKRLITAPVLTLPEGTQGFMVYCDASRVGLGCVLMQNGKVKAYASRQLKVHEKNYPTHDLELAAVVFSLKIWHHYLYGVDVDIFTDHKSLQCVLTQRELNLRQRRWLELLKDYDLSILYHPGKANVVADSLSMLSIGSTAHIEEGRRELAKDVHRLVCLEFRFTDSAEGGIAVTSKAESSLMSEVKEKQDQDPILLELKANVQKQRVLAFEQGGDGVLRFQGRLCVPMVDGLQERIMEEAHSSRYSIHPGSTKMYHDLHEVYWWNGMKKGIAVFVAKCPNCQQVKVEHQRPGGLAQRIELPEWKWEMINMDFITGLPSSQAA</sequence>
<dbReference type="CDD" id="cd09274">
    <property type="entry name" value="RNase_HI_RT_Ty3"/>
    <property type="match status" value="1"/>
</dbReference>
<dbReference type="SMART" id="SM00343">
    <property type="entry name" value="ZnF_C2HC"/>
    <property type="match status" value="1"/>
</dbReference>
<evidence type="ECO:0000313" key="12">
    <source>
        <dbReference type="EMBL" id="KAH0761340.1"/>
    </source>
</evidence>
<dbReference type="PANTHER" id="PTHR37984:SF5">
    <property type="entry name" value="PROTEIN NYNRIN-LIKE"/>
    <property type="match status" value="1"/>
</dbReference>
<dbReference type="InterPro" id="IPR000477">
    <property type="entry name" value="RT_dom"/>
</dbReference>
<dbReference type="EMBL" id="JAIVGD010000013">
    <property type="protein sequence ID" value="KAH0761340.1"/>
    <property type="molecule type" value="Genomic_DNA"/>
</dbReference>
<accession>A0ABQ7VB75</accession>
<dbReference type="Gene3D" id="3.10.10.10">
    <property type="entry name" value="HIV Type 1 Reverse Transcriptase, subunit A, domain 1"/>
    <property type="match status" value="1"/>
</dbReference>
<dbReference type="Gene3D" id="3.30.70.270">
    <property type="match status" value="2"/>
</dbReference>
<gene>
    <name evidence="12" type="ORF">KY290_017413</name>
</gene>
<protein>
    <recommendedName>
        <fullName evidence="1">RNA-directed DNA polymerase</fullName>
        <ecNumber evidence="1">2.7.7.49</ecNumber>
    </recommendedName>
</protein>
<feature type="compositionally biased region" description="Polar residues" evidence="9">
    <location>
        <begin position="256"/>
        <end position="275"/>
    </location>
</feature>
<keyword evidence="6" id="KW-0378">Hydrolase</keyword>
<dbReference type="InterPro" id="IPR041588">
    <property type="entry name" value="Integrase_H2C2"/>
</dbReference>
<dbReference type="InterPro" id="IPR043128">
    <property type="entry name" value="Rev_trsase/Diguanyl_cyclase"/>
</dbReference>
<keyword evidence="5" id="KW-0255">Endonuclease</keyword>
<evidence type="ECO:0000256" key="2">
    <source>
        <dbReference type="ARBA" id="ARBA00022679"/>
    </source>
</evidence>
<name>A0ABQ7VB75_SOLTU</name>
<keyword evidence="13" id="KW-1185">Reference proteome</keyword>
<dbReference type="PROSITE" id="PS50158">
    <property type="entry name" value="ZF_CCHC"/>
    <property type="match status" value="1"/>
</dbReference>
<keyword evidence="3" id="KW-0548">Nucleotidyltransferase</keyword>
<keyword evidence="4" id="KW-0540">Nuclease</keyword>
<dbReference type="Gene3D" id="4.10.60.10">
    <property type="entry name" value="Zinc finger, CCHC-type"/>
    <property type="match status" value="1"/>
</dbReference>
<dbReference type="CDD" id="cd01647">
    <property type="entry name" value="RT_LTR"/>
    <property type="match status" value="1"/>
</dbReference>
<dbReference type="InterPro" id="IPR001878">
    <property type="entry name" value="Znf_CCHC"/>
</dbReference>
<keyword evidence="8" id="KW-0862">Zinc</keyword>
<feature type="region of interest" description="Disordered" evidence="9">
    <location>
        <begin position="355"/>
        <end position="391"/>
    </location>
</feature>
<comment type="caution">
    <text evidence="12">The sequence shown here is derived from an EMBL/GenBank/DDBJ whole genome shotgun (WGS) entry which is preliminary data.</text>
</comment>
<dbReference type="SUPFAM" id="SSF56672">
    <property type="entry name" value="DNA/RNA polymerases"/>
    <property type="match status" value="1"/>
</dbReference>
<feature type="compositionally biased region" description="Low complexity" evidence="9">
    <location>
        <begin position="278"/>
        <end position="289"/>
    </location>
</feature>
<evidence type="ECO:0000256" key="6">
    <source>
        <dbReference type="ARBA" id="ARBA00022801"/>
    </source>
</evidence>
<evidence type="ECO:0000256" key="3">
    <source>
        <dbReference type="ARBA" id="ARBA00022695"/>
    </source>
</evidence>
<organism evidence="12 13">
    <name type="scientific">Solanum tuberosum</name>
    <name type="common">Potato</name>
    <dbReference type="NCBI Taxonomy" id="4113"/>
    <lineage>
        <taxon>Eukaryota</taxon>
        <taxon>Viridiplantae</taxon>
        <taxon>Streptophyta</taxon>
        <taxon>Embryophyta</taxon>
        <taxon>Tracheophyta</taxon>
        <taxon>Spermatophyta</taxon>
        <taxon>Magnoliopsida</taxon>
        <taxon>eudicotyledons</taxon>
        <taxon>Gunneridae</taxon>
        <taxon>Pentapetalae</taxon>
        <taxon>asterids</taxon>
        <taxon>lamiids</taxon>
        <taxon>Solanales</taxon>
        <taxon>Solanaceae</taxon>
        <taxon>Solanoideae</taxon>
        <taxon>Solaneae</taxon>
        <taxon>Solanum</taxon>
    </lineage>
</organism>
<reference evidence="12 13" key="1">
    <citation type="journal article" date="2021" name="bioRxiv">
        <title>Chromosome-scale and haplotype-resolved genome assembly of a tetraploid potato cultivar.</title>
        <authorList>
            <person name="Sun H."/>
            <person name="Jiao W.-B."/>
            <person name="Krause K."/>
            <person name="Campoy J.A."/>
            <person name="Goel M."/>
            <person name="Folz-Donahue K."/>
            <person name="Kukat C."/>
            <person name="Huettel B."/>
            <person name="Schneeberger K."/>
        </authorList>
    </citation>
    <scope>NUCLEOTIDE SEQUENCE [LARGE SCALE GENOMIC DNA]</scope>
    <source>
        <strain evidence="12">SolTubOtavaFocal</strain>
        <tissue evidence="12">Leaves</tissue>
    </source>
</reference>
<evidence type="ECO:0000256" key="1">
    <source>
        <dbReference type="ARBA" id="ARBA00012493"/>
    </source>
</evidence>
<dbReference type="Gene3D" id="1.10.340.70">
    <property type="match status" value="1"/>
</dbReference>
<dbReference type="Pfam" id="PF08284">
    <property type="entry name" value="RVP_2"/>
    <property type="match status" value="1"/>
</dbReference>
<feature type="domain" description="CCHC-type" evidence="10">
    <location>
        <begin position="341"/>
        <end position="356"/>
    </location>
</feature>
<dbReference type="InterPro" id="IPR050951">
    <property type="entry name" value="Retrovirus_Pol_polyprotein"/>
</dbReference>
<dbReference type="CDD" id="cd00303">
    <property type="entry name" value="retropepsin_like"/>
    <property type="match status" value="1"/>
</dbReference>
<feature type="compositionally biased region" description="Polar residues" evidence="9">
    <location>
        <begin position="306"/>
        <end position="318"/>
    </location>
</feature>
<evidence type="ECO:0000259" key="10">
    <source>
        <dbReference type="PROSITE" id="PS50158"/>
    </source>
</evidence>
<dbReference type="PANTHER" id="PTHR37984">
    <property type="entry name" value="PROTEIN CBG26694"/>
    <property type="match status" value="1"/>
</dbReference>
<dbReference type="PROSITE" id="PS50878">
    <property type="entry name" value="RT_POL"/>
    <property type="match status" value="1"/>
</dbReference>
<keyword evidence="2" id="KW-0808">Transferase</keyword>
<feature type="domain" description="Reverse transcriptase" evidence="11">
    <location>
        <begin position="631"/>
        <end position="810"/>
    </location>
</feature>
<dbReference type="EC" id="2.7.7.49" evidence="1"/>
<dbReference type="InterPro" id="IPR043502">
    <property type="entry name" value="DNA/RNA_pol_sf"/>
</dbReference>
<dbReference type="Pfam" id="PF17921">
    <property type="entry name" value="Integrase_H2C2"/>
    <property type="match status" value="1"/>
</dbReference>
<dbReference type="InterPro" id="IPR041373">
    <property type="entry name" value="RT_RNaseH"/>
</dbReference>
<evidence type="ECO:0000256" key="8">
    <source>
        <dbReference type="PROSITE-ProRule" id="PRU00047"/>
    </source>
</evidence>
<dbReference type="SUPFAM" id="SSF50630">
    <property type="entry name" value="Acid proteases"/>
    <property type="match status" value="1"/>
</dbReference>
<dbReference type="Gene3D" id="2.40.70.10">
    <property type="entry name" value="Acid Proteases"/>
    <property type="match status" value="1"/>
</dbReference>
<dbReference type="Proteomes" id="UP000826656">
    <property type="component" value="Unassembled WGS sequence"/>
</dbReference>
<dbReference type="InterPro" id="IPR021109">
    <property type="entry name" value="Peptidase_aspartic_dom_sf"/>
</dbReference>
<dbReference type="InterPro" id="IPR005162">
    <property type="entry name" value="Retrotrans_gag_dom"/>
</dbReference>
<evidence type="ECO:0000256" key="5">
    <source>
        <dbReference type="ARBA" id="ARBA00022759"/>
    </source>
</evidence>